<protein>
    <submittedName>
        <fullName evidence="9">YOR037Wp-like protein</fullName>
    </submittedName>
</protein>
<keyword evidence="4 7" id="KW-0274">FAD</keyword>
<dbReference type="Gene3D" id="2.40.30.10">
    <property type="entry name" value="Translation factors"/>
    <property type="match status" value="1"/>
</dbReference>
<feature type="binding site" evidence="7">
    <location>
        <position position="197"/>
    </location>
    <ligand>
        <name>FAD</name>
        <dbReference type="ChEBI" id="CHEBI:57692"/>
    </ligand>
</feature>
<dbReference type="AlphaFoldDB" id="B5VRT9"/>
<evidence type="ECO:0000256" key="2">
    <source>
        <dbReference type="ARBA" id="ARBA00004370"/>
    </source>
</evidence>
<dbReference type="PROSITE" id="PS51384">
    <property type="entry name" value="FAD_FR"/>
    <property type="match status" value="1"/>
</dbReference>
<dbReference type="InterPro" id="IPR017938">
    <property type="entry name" value="Riboflavin_synthase-like_b-brl"/>
</dbReference>
<evidence type="ECO:0000256" key="7">
    <source>
        <dbReference type="PIRSR" id="PIRSR601834-1"/>
    </source>
</evidence>
<dbReference type="Pfam" id="PF00970">
    <property type="entry name" value="FAD_binding_6"/>
    <property type="match status" value="1"/>
</dbReference>
<dbReference type="InterPro" id="IPR001834">
    <property type="entry name" value="CBR-like"/>
</dbReference>
<comment type="subcellular location">
    <subcellularLocation>
        <location evidence="2">Membrane</location>
    </subcellularLocation>
</comment>
<evidence type="ECO:0000256" key="4">
    <source>
        <dbReference type="ARBA" id="ARBA00022827"/>
    </source>
</evidence>
<dbReference type="PANTHER" id="PTHR19370">
    <property type="entry name" value="NADH-CYTOCHROME B5 REDUCTASE"/>
    <property type="match status" value="1"/>
</dbReference>
<dbReference type="CDD" id="cd06183">
    <property type="entry name" value="cyt_b5_reduct_like"/>
    <property type="match status" value="1"/>
</dbReference>
<dbReference type="SUPFAM" id="SSF63380">
    <property type="entry name" value="Riboflavin synthase domain-like"/>
    <property type="match status" value="1"/>
</dbReference>
<feature type="domain" description="FAD-binding FR-type" evidence="8">
    <location>
        <begin position="101"/>
        <end position="222"/>
    </location>
</feature>
<sequence length="404" mass="46887">MKSENSLNPSEKYNFEECNVLKEPFKNRKEETKKRKSSMLWKNYVLSSSRITRRLHKSPRKSSFSKNFFITGCLLTVGAVSSYLTYRYTSERENKHELSPSYFVKYKISHKRDIDSSHFLLEVTPLFKQKVNIWSLMTAENLWSVEIKQPEVMVVRNYTPLPLKFNPASKEIEILKDGDNADGKLSFYIKKYENGEVARWLHHLPKGHIIEIRGPFIDYEFPHLPNELKRSRDCLYMDNRNERGNNVRENSQFIYQPYDIMMFTAGTGIVTALQLLLTESPFRGTIKLFHTDKNIKQLGPLYPILLRLQASNRVQLKIFETDRQTKQDVLKSIQKSITKPYPYKGLLPFSNVSNKNVMPVLALVCGPESYISSISGRKYDLNQGPVGGLLSKEGWNSDNVYKLS</sequence>
<keyword evidence="5" id="KW-0560">Oxidoreductase</keyword>
<accession>B5VRT9</accession>
<feature type="binding site" evidence="7">
    <location>
        <position position="156"/>
    </location>
    <ligand>
        <name>FAD</name>
        <dbReference type="ChEBI" id="CHEBI:57692"/>
    </ligand>
</feature>
<dbReference type="GO" id="GO:0005739">
    <property type="term" value="C:mitochondrion"/>
    <property type="evidence" value="ECO:0007669"/>
    <property type="project" value="TreeGrafter"/>
</dbReference>
<feature type="binding site" evidence="7">
    <location>
        <position position="158"/>
    </location>
    <ligand>
        <name>FAD</name>
        <dbReference type="ChEBI" id="CHEBI:57692"/>
    </ligand>
</feature>
<keyword evidence="3 7" id="KW-0285">Flavoprotein</keyword>
<dbReference type="EMBL" id="ABSV01002136">
    <property type="protein sequence ID" value="EDZ69351.1"/>
    <property type="molecule type" value="Genomic_DNA"/>
</dbReference>
<dbReference type="InterPro" id="IPR008333">
    <property type="entry name" value="Cbr1-like_FAD-bd_dom"/>
</dbReference>
<evidence type="ECO:0000313" key="9">
    <source>
        <dbReference type="EMBL" id="EDZ69351.1"/>
    </source>
</evidence>
<dbReference type="InterPro" id="IPR017927">
    <property type="entry name" value="FAD-bd_FR_type"/>
</dbReference>
<evidence type="ECO:0000259" key="8">
    <source>
        <dbReference type="PROSITE" id="PS51384"/>
    </source>
</evidence>
<comment type="caution">
    <text evidence="9">The sequence shown here is derived from an EMBL/GenBank/DDBJ whole genome shotgun (WGS) entry which is preliminary data.</text>
</comment>
<evidence type="ECO:0000256" key="1">
    <source>
        <dbReference type="ARBA" id="ARBA00001974"/>
    </source>
</evidence>
<evidence type="ECO:0000256" key="3">
    <source>
        <dbReference type="ARBA" id="ARBA00022630"/>
    </source>
</evidence>
<comment type="cofactor">
    <cofactor evidence="1 7">
        <name>FAD</name>
        <dbReference type="ChEBI" id="CHEBI:57692"/>
    </cofactor>
</comment>
<dbReference type="PANTHER" id="PTHR19370:SF189">
    <property type="entry name" value="CYTOCHROME C MITOCHONDRIAL IMPORT FACTOR CYC2"/>
    <property type="match status" value="1"/>
</dbReference>
<keyword evidence="6" id="KW-0472">Membrane</keyword>
<reference evidence="9 10" key="1">
    <citation type="journal article" date="2008" name="FEMS Yeast Res.">
        <title>Comparative genome analysis of a Saccharomyces cerevisiae wine strain.</title>
        <authorList>
            <person name="Borneman A.R."/>
            <person name="Forgan A.H."/>
            <person name="Pretorius I.S."/>
            <person name="Chambers P.J."/>
        </authorList>
    </citation>
    <scope>NUCLEOTIDE SEQUENCE [LARGE SCALE GENOMIC DNA]</scope>
    <source>
        <strain evidence="9 10">AWRI1631</strain>
    </source>
</reference>
<dbReference type="OrthoDB" id="432685at2759"/>
<feature type="binding site" evidence="7">
    <location>
        <position position="190"/>
    </location>
    <ligand>
        <name>FAD</name>
        <dbReference type="ChEBI" id="CHEBI:57692"/>
    </ligand>
</feature>
<evidence type="ECO:0000256" key="6">
    <source>
        <dbReference type="ARBA" id="ARBA00023136"/>
    </source>
</evidence>
<dbReference type="GO" id="GO:0016020">
    <property type="term" value="C:membrane"/>
    <property type="evidence" value="ECO:0007669"/>
    <property type="project" value="UniProtKB-SubCell"/>
</dbReference>
<gene>
    <name evidence="9" type="ORF">AWRI1631_151990</name>
</gene>
<organism evidence="9 10">
    <name type="scientific">Saccharomyces cerevisiae (strain AWRI1631)</name>
    <name type="common">Baker's yeast</name>
    <dbReference type="NCBI Taxonomy" id="545124"/>
    <lineage>
        <taxon>Eukaryota</taxon>
        <taxon>Fungi</taxon>
        <taxon>Dikarya</taxon>
        <taxon>Ascomycota</taxon>
        <taxon>Saccharomycotina</taxon>
        <taxon>Saccharomycetes</taxon>
        <taxon>Saccharomycetales</taxon>
        <taxon>Saccharomycetaceae</taxon>
        <taxon>Saccharomyces</taxon>
    </lineage>
</organism>
<dbReference type="Proteomes" id="UP000008988">
    <property type="component" value="Unassembled WGS sequence"/>
</dbReference>
<dbReference type="GO" id="GO:0016491">
    <property type="term" value="F:oxidoreductase activity"/>
    <property type="evidence" value="ECO:0007669"/>
    <property type="project" value="UniProtKB-KW"/>
</dbReference>
<evidence type="ECO:0000256" key="5">
    <source>
        <dbReference type="ARBA" id="ARBA00023002"/>
    </source>
</evidence>
<evidence type="ECO:0000313" key="10">
    <source>
        <dbReference type="Proteomes" id="UP000008988"/>
    </source>
</evidence>
<name>B5VRT9_YEAS6</name>
<proteinExistence type="predicted"/>